<evidence type="ECO:0000259" key="6">
    <source>
        <dbReference type="SMART" id="SM00849"/>
    </source>
</evidence>
<evidence type="ECO:0000256" key="4">
    <source>
        <dbReference type="ARBA" id="ARBA00022801"/>
    </source>
</evidence>
<evidence type="ECO:0000256" key="1">
    <source>
        <dbReference type="ARBA" id="ARBA00001947"/>
    </source>
</evidence>
<dbReference type="PANTHER" id="PTHR42978:SF7">
    <property type="entry name" value="METALLO-HYDROLASE RV2300C-RELATED"/>
    <property type="match status" value="1"/>
</dbReference>
<gene>
    <name evidence="7" type="ORF">NG54_06835</name>
</gene>
<dbReference type="GO" id="GO:0046872">
    <property type="term" value="F:metal ion binding"/>
    <property type="evidence" value="ECO:0007669"/>
    <property type="project" value="UniProtKB-KW"/>
</dbReference>
<dbReference type="OrthoDB" id="333278at2"/>
<dbReference type="GO" id="GO:0016787">
    <property type="term" value="F:hydrolase activity"/>
    <property type="evidence" value="ECO:0007669"/>
    <property type="project" value="UniProtKB-KW"/>
</dbReference>
<keyword evidence="4" id="KW-0378">Hydrolase</keyword>
<reference evidence="7 8" key="1">
    <citation type="submission" date="2014-10" db="EMBL/GenBank/DDBJ databases">
        <title>Draft genome of phytase producing Bacillus ginsengihumi strain M2.11.</title>
        <authorList>
            <person name="Toymentseva A."/>
            <person name="Boulygina E.A."/>
            <person name="Kazakov S.V."/>
            <person name="Kayumov I."/>
            <person name="Suleimanova A.D."/>
            <person name="Mardanova A.M."/>
            <person name="Maria S.N."/>
            <person name="Sergey M.Y."/>
            <person name="Sharipova M.R."/>
        </authorList>
    </citation>
    <scope>NUCLEOTIDE SEQUENCE [LARGE SCALE GENOMIC DNA]</scope>
    <source>
        <strain evidence="7 8">M2.11</strain>
    </source>
</reference>
<dbReference type="AlphaFoldDB" id="A0A0A6VGV6"/>
<keyword evidence="3" id="KW-0479">Metal-binding</keyword>
<dbReference type="SMART" id="SM00849">
    <property type="entry name" value="Lactamase_B"/>
    <property type="match status" value="1"/>
</dbReference>
<dbReference type="SUPFAM" id="SSF56281">
    <property type="entry name" value="Metallo-hydrolase/oxidoreductase"/>
    <property type="match status" value="1"/>
</dbReference>
<dbReference type="Gene3D" id="3.60.15.10">
    <property type="entry name" value="Ribonuclease Z/Hydroxyacylglutathione hydrolase-like"/>
    <property type="match status" value="1"/>
</dbReference>
<comment type="cofactor">
    <cofactor evidence="1">
        <name>Zn(2+)</name>
        <dbReference type="ChEBI" id="CHEBI:29105"/>
    </cofactor>
</comment>
<protein>
    <submittedName>
        <fullName evidence="7">Beta-lactamase</fullName>
    </submittedName>
</protein>
<dbReference type="Pfam" id="PF00753">
    <property type="entry name" value="Lactamase_B"/>
    <property type="match status" value="1"/>
</dbReference>
<evidence type="ECO:0000256" key="2">
    <source>
        <dbReference type="ARBA" id="ARBA00007749"/>
    </source>
</evidence>
<comment type="similarity">
    <text evidence="2">Belongs to the metallo-beta-lactamase superfamily.</text>
</comment>
<evidence type="ECO:0000256" key="5">
    <source>
        <dbReference type="ARBA" id="ARBA00022833"/>
    </source>
</evidence>
<keyword evidence="5" id="KW-0862">Zinc</keyword>
<proteinExistence type="inferred from homology"/>
<evidence type="ECO:0000313" key="8">
    <source>
        <dbReference type="Proteomes" id="UP000030588"/>
    </source>
</evidence>
<dbReference type="InterPro" id="IPR051013">
    <property type="entry name" value="MBL_superfamily_lactonases"/>
</dbReference>
<dbReference type="PANTHER" id="PTHR42978">
    <property type="entry name" value="QUORUM-QUENCHING LACTONASE YTNP-RELATED-RELATED"/>
    <property type="match status" value="1"/>
</dbReference>
<dbReference type="CDD" id="cd07729">
    <property type="entry name" value="AHL_lactonase_MBL-fold"/>
    <property type="match status" value="1"/>
</dbReference>
<comment type="caution">
    <text evidence="7">The sequence shown here is derived from an EMBL/GenBank/DDBJ whole genome shotgun (WGS) entry which is preliminary data.</text>
</comment>
<feature type="domain" description="Metallo-beta-lactamase" evidence="6">
    <location>
        <begin position="43"/>
        <end position="257"/>
    </location>
</feature>
<evidence type="ECO:0000256" key="3">
    <source>
        <dbReference type="ARBA" id="ARBA00022723"/>
    </source>
</evidence>
<dbReference type="EMBL" id="JRUN01000015">
    <property type="protein sequence ID" value="KHD85854.1"/>
    <property type="molecule type" value="Genomic_DNA"/>
</dbReference>
<organism evidence="7 8">
    <name type="scientific">Heyndrickxia ginsengihumi</name>
    <dbReference type="NCBI Taxonomy" id="363870"/>
    <lineage>
        <taxon>Bacteria</taxon>
        <taxon>Bacillati</taxon>
        <taxon>Bacillota</taxon>
        <taxon>Bacilli</taxon>
        <taxon>Bacillales</taxon>
        <taxon>Bacillaceae</taxon>
        <taxon>Heyndrickxia</taxon>
    </lineage>
</organism>
<dbReference type="InterPro" id="IPR036866">
    <property type="entry name" value="RibonucZ/Hydroxyglut_hydro"/>
</dbReference>
<dbReference type="Proteomes" id="UP000030588">
    <property type="component" value="Unassembled WGS sequence"/>
</dbReference>
<name>A0A0A6VGV6_9BACI</name>
<dbReference type="InterPro" id="IPR001279">
    <property type="entry name" value="Metallo-B-lactamas"/>
</dbReference>
<dbReference type="STRING" id="363870.NG54_06835"/>
<sequence>MKVHILHTGRVYIDRALAYKEKSLHPFPYTGWLRGKNKKIWVPVSSYLIEHPKGLILIDTGWHENMRNHQQKHLGKLAYSMFKGDLPAGDSIAEQLNHLGLKSKDLDIVLLTHLHSDHVSGLEHVKDAKKILTSAIEWNAAHKRIGYIQSMWHDIAIDTFPFSSIPFGPTNQGIDLFGDHSIYLVHTPGHSDGMISILVKIGNKWLVLASDVGYSQQSWEHMILPGITTNKKAAYQSLKWIKNFSERQDCIRVIANHDPNILPAIIEERD</sequence>
<dbReference type="RefSeq" id="WP_035354012.1">
    <property type="nucleotide sequence ID" value="NZ_JRUN01000015.1"/>
</dbReference>
<evidence type="ECO:0000313" key="7">
    <source>
        <dbReference type="EMBL" id="KHD85854.1"/>
    </source>
</evidence>
<accession>A0A0A6VGV6</accession>